<dbReference type="Proteomes" id="UP001143372">
    <property type="component" value="Unassembled WGS sequence"/>
</dbReference>
<accession>A0A9W6J482</accession>
<sequence length="76" mass="8360">MTNATSSASTIKLTDAQLVLLSAAAQRDDSLVVLTDARPSVARTIAALLRRHLPMELVVRRRQPHWRQDENGKPSG</sequence>
<dbReference type="AlphaFoldDB" id="A0A9W6J482"/>
<dbReference type="EMBL" id="BSFI01000018">
    <property type="protein sequence ID" value="GLK69029.1"/>
    <property type="molecule type" value="Genomic_DNA"/>
</dbReference>
<proteinExistence type="predicted"/>
<evidence type="ECO:0000313" key="1">
    <source>
        <dbReference type="EMBL" id="GLK69029.1"/>
    </source>
</evidence>
<gene>
    <name evidence="1" type="ORF">GCM10008179_26670</name>
</gene>
<evidence type="ECO:0000313" key="2">
    <source>
        <dbReference type="Proteomes" id="UP001143372"/>
    </source>
</evidence>
<organism evidence="1 2">
    <name type="scientific">Hansschlegelia plantiphila</name>
    <dbReference type="NCBI Taxonomy" id="374655"/>
    <lineage>
        <taxon>Bacteria</taxon>
        <taxon>Pseudomonadati</taxon>
        <taxon>Pseudomonadota</taxon>
        <taxon>Alphaproteobacteria</taxon>
        <taxon>Hyphomicrobiales</taxon>
        <taxon>Methylopilaceae</taxon>
        <taxon>Hansschlegelia</taxon>
    </lineage>
</organism>
<reference evidence="1" key="2">
    <citation type="submission" date="2023-01" db="EMBL/GenBank/DDBJ databases">
        <authorList>
            <person name="Sun Q."/>
            <person name="Evtushenko L."/>
        </authorList>
    </citation>
    <scope>NUCLEOTIDE SEQUENCE</scope>
    <source>
        <strain evidence="1">VKM B-2347</strain>
    </source>
</reference>
<protein>
    <submittedName>
        <fullName evidence="1">Uncharacterized protein</fullName>
    </submittedName>
</protein>
<comment type="caution">
    <text evidence="1">The sequence shown here is derived from an EMBL/GenBank/DDBJ whole genome shotgun (WGS) entry which is preliminary data.</text>
</comment>
<keyword evidence="2" id="KW-1185">Reference proteome</keyword>
<reference evidence="1" key="1">
    <citation type="journal article" date="2014" name="Int. J. Syst. Evol. Microbiol.">
        <title>Complete genome sequence of Corynebacterium casei LMG S-19264T (=DSM 44701T), isolated from a smear-ripened cheese.</title>
        <authorList>
            <consortium name="US DOE Joint Genome Institute (JGI-PGF)"/>
            <person name="Walter F."/>
            <person name="Albersmeier A."/>
            <person name="Kalinowski J."/>
            <person name="Ruckert C."/>
        </authorList>
    </citation>
    <scope>NUCLEOTIDE SEQUENCE</scope>
    <source>
        <strain evidence="1">VKM B-2347</strain>
    </source>
</reference>
<name>A0A9W6J482_9HYPH</name>
<dbReference type="RefSeq" id="WP_271169265.1">
    <property type="nucleotide sequence ID" value="NZ_BSFI01000018.1"/>
</dbReference>